<evidence type="ECO:0000313" key="2">
    <source>
        <dbReference type="EMBL" id="PVH38732.1"/>
    </source>
</evidence>
<dbReference type="AlphaFoldDB" id="A0A2T8IM29"/>
<proteinExistence type="predicted"/>
<organism evidence="2">
    <name type="scientific">Panicum hallii</name>
    <dbReference type="NCBI Taxonomy" id="206008"/>
    <lineage>
        <taxon>Eukaryota</taxon>
        <taxon>Viridiplantae</taxon>
        <taxon>Streptophyta</taxon>
        <taxon>Embryophyta</taxon>
        <taxon>Tracheophyta</taxon>
        <taxon>Spermatophyta</taxon>
        <taxon>Magnoliopsida</taxon>
        <taxon>Liliopsida</taxon>
        <taxon>Poales</taxon>
        <taxon>Poaceae</taxon>
        <taxon>PACMAD clade</taxon>
        <taxon>Panicoideae</taxon>
        <taxon>Panicodae</taxon>
        <taxon>Paniceae</taxon>
        <taxon>Panicinae</taxon>
        <taxon>Panicum</taxon>
        <taxon>Panicum sect. Panicum</taxon>
    </lineage>
</organism>
<protein>
    <submittedName>
        <fullName evidence="2">Uncharacterized protein</fullName>
    </submittedName>
</protein>
<sequence>MHGGGWPRWGSVEGSRPPRGREEDRRVRKRGREEDGAHGEGVGASLHACRRVRKRKSRCLSRVGARVGSLLECIFLCLVLFF</sequence>
<evidence type="ECO:0000256" key="1">
    <source>
        <dbReference type="SAM" id="MobiDB-lite"/>
    </source>
</evidence>
<reference evidence="2" key="1">
    <citation type="submission" date="2018-04" db="EMBL/GenBank/DDBJ databases">
        <title>WGS assembly of Panicum hallii.</title>
        <authorList>
            <person name="Lovell J."/>
            <person name="Jenkins J."/>
            <person name="Lowry D."/>
            <person name="Mamidi S."/>
            <person name="Sreedasyam A."/>
            <person name="Weng X."/>
            <person name="Barry K."/>
            <person name="Bonette J."/>
            <person name="Campitelli B."/>
            <person name="Daum C."/>
            <person name="Gordon S."/>
            <person name="Gould B."/>
            <person name="Lipzen A."/>
            <person name="Macqueen A."/>
            <person name="Palacio-Mejia J."/>
            <person name="Plott C."/>
            <person name="Shakirov E."/>
            <person name="Shu S."/>
            <person name="Yoshinaga Y."/>
            <person name="Zane M."/>
            <person name="Rokhsar D."/>
            <person name="Grimwood J."/>
            <person name="Schmutz J."/>
            <person name="Juenger T."/>
        </authorList>
    </citation>
    <scope>NUCLEOTIDE SEQUENCE [LARGE SCALE GENOMIC DNA]</scope>
    <source>
        <strain evidence="2">FIL2</strain>
    </source>
</reference>
<accession>A0A2T8IM29</accession>
<dbReference type="EMBL" id="CM008050">
    <property type="protein sequence ID" value="PVH38732.1"/>
    <property type="molecule type" value="Genomic_DNA"/>
</dbReference>
<dbReference type="Proteomes" id="UP000243499">
    <property type="component" value="Chromosome 5"/>
</dbReference>
<name>A0A2T8IM29_9POAL</name>
<feature type="compositionally biased region" description="Basic and acidic residues" evidence="1">
    <location>
        <begin position="19"/>
        <end position="38"/>
    </location>
</feature>
<dbReference type="Gramene" id="PVH38732">
    <property type="protein sequence ID" value="PVH38732"/>
    <property type="gene ID" value="PAHAL_5G336100"/>
</dbReference>
<gene>
    <name evidence="2" type="ORF">PAHAL_5G336100</name>
</gene>
<feature type="region of interest" description="Disordered" evidence="1">
    <location>
        <begin position="1"/>
        <end position="41"/>
    </location>
</feature>